<evidence type="ECO:0000313" key="1">
    <source>
        <dbReference type="EMBL" id="CAK0803964.1"/>
    </source>
</evidence>
<protein>
    <recommendedName>
        <fullName evidence="3">Cellulase</fullName>
    </recommendedName>
</protein>
<dbReference type="Proteomes" id="UP001189429">
    <property type="component" value="Unassembled WGS sequence"/>
</dbReference>
<name>A0ABN9QGJ0_9DINO</name>
<gene>
    <name evidence="1" type="ORF">PCOR1329_LOCUS10917</name>
</gene>
<evidence type="ECO:0008006" key="3">
    <source>
        <dbReference type="Google" id="ProtNLM"/>
    </source>
</evidence>
<sequence length="616" mass="68271">MRKWRECGSCNCMTEWNYDGDAHGVNESYKGCSATADWNQSWCYVQGGSNCNQALNSTVAGETRKWRECGSCNCMTEWNYDGDGDGVMESYEGCSATADWDQSWCYVQGGSKCNQALNSTVAGETRKWRECGSCNCMTEWNYDGDADGVMESYEGCSATADWDQRLVLRPGSPHVAIVAKSDKWRECGSCNCMTEWNYDGDADGVMESYEGCSATADWDQSWCYVQGGSNCNQYLNSTVAGENRKWRECGSCNCMTEWNYDGDADGVMESYEGCSATADWDQSWCYVQGGSNCNQYLNSTVVGETRKWRECGSCNCMTEWNYDGDADGVMEAYEGCSATADWNQSWCYVQGGSNCNQALDSTVAGETRKWRECGSCNCMTEWNYDGDADGVMESYGRRQRHGRTGTELGAYVAGPSSNCNQYLNSTVAGETRKWRECGSCNCMTEWNYDGDADGVMESYEGCSATADWDQSWCYVQGGSNCNQALDSTVAGETRKWRECGSCNCMTEWKYDGDADGVMESYEGCSATADWDQSWCYVQGGSNCNQYLNSTVAGETRKWRECGSCNCMTEWNYDGDGDGVMESYEGCSATADWDQSWCYVQGGSNCNQYLNSTVAGS</sequence>
<accession>A0ABN9QGJ0</accession>
<proteinExistence type="predicted"/>
<evidence type="ECO:0000313" key="2">
    <source>
        <dbReference type="Proteomes" id="UP001189429"/>
    </source>
</evidence>
<comment type="caution">
    <text evidence="1">The sequence shown here is derived from an EMBL/GenBank/DDBJ whole genome shotgun (WGS) entry which is preliminary data.</text>
</comment>
<keyword evidence="2" id="KW-1185">Reference proteome</keyword>
<organism evidence="1 2">
    <name type="scientific">Prorocentrum cordatum</name>
    <dbReference type="NCBI Taxonomy" id="2364126"/>
    <lineage>
        <taxon>Eukaryota</taxon>
        <taxon>Sar</taxon>
        <taxon>Alveolata</taxon>
        <taxon>Dinophyceae</taxon>
        <taxon>Prorocentrales</taxon>
        <taxon>Prorocentraceae</taxon>
        <taxon>Prorocentrum</taxon>
    </lineage>
</organism>
<reference evidence="1" key="1">
    <citation type="submission" date="2023-10" db="EMBL/GenBank/DDBJ databases">
        <authorList>
            <person name="Chen Y."/>
            <person name="Shah S."/>
            <person name="Dougan E. K."/>
            <person name="Thang M."/>
            <person name="Chan C."/>
        </authorList>
    </citation>
    <scope>NUCLEOTIDE SEQUENCE [LARGE SCALE GENOMIC DNA]</scope>
</reference>
<dbReference type="EMBL" id="CAUYUJ010003114">
    <property type="protein sequence ID" value="CAK0803964.1"/>
    <property type="molecule type" value="Genomic_DNA"/>
</dbReference>